<gene>
    <name evidence="1" type="ORF">MYCIT1_LOCUS21046</name>
    <name evidence="2" type="ORF">MYCIT1_LOCUS21074</name>
</gene>
<evidence type="ECO:0000313" key="3">
    <source>
        <dbReference type="Proteomes" id="UP001295794"/>
    </source>
</evidence>
<accession>A0AAD2HF69</accession>
<feature type="non-terminal residue" evidence="1">
    <location>
        <position position="78"/>
    </location>
</feature>
<evidence type="ECO:0000313" key="2">
    <source>
        <dbReference type="EMBL" id="CAK5274109.1"/>
    </source>
</evidence>
<protein>
    <submittedName>
        <fullName evidence="1">Uncharacterized protein</fullName>
    </submittedName>
</protein>
<dbReference type="EMBL" id="CAVNYO010000400">
    <property type="protein sequence ID" value="CAK5274109.1"/>
    <property type="molecule type" value="Genomic_DNA"/>
</dbReference>
<dbReference type="Proteomes" id="UP001295794">
    <property type="component" value="Unassembled WGS sequence"/>
</dbReference>
<dbReference type="AlphaFoldDB" id="A0AAD2HF69"/>
<dbReference type="EMBL" id="CAVNYO010000399">
    <property type="protein sequence ID" value="CAK5274095.1"/>
    <property type="molecule type" value="Genomic_DNA"/>
</dbReference>
<name>A0AAD2HF69_9AGAR</name>
<proteinExistence type="predicted"/>
<comment type="caution">
    <text evidence="1">The sequence shown here is derived from an EMBL/GenBank/DDBJ whole genome shotgun (WGS) entry which is preliminary data.</text>
</comment>
<reference evidence="1" key="1">
    <citation type="submission" date="2023-11" db="EMBL/GenBank/DDBJ databases">
        <authorList>
            <person name="De Vega J J."/>
            <person name="De Vega J J."/>
        </authorList>
    </citation>
    <scope>NUCLEOTIDE SEQUENCE</scope>
</reference>
<evidence type="ECO:0000313" key="1">
    <source>
        <dbReference type="EMBL" id="CAK5274095.1"/>
    </source>
</evidence>
<keyword evidence="3" id="KW-1185">Reference proteome</keyword>
<organism evidence="1 3">
    <name type="scientific">Mycena citricolor</name>
    <dbReference type="NCBI Taxonomy" id="2018698"/>
    <lineage>
        <taxon>Eukaryota</taxon>
        <taxon>Fungi</taxon>
        <taxon>Dikarya</taxon>
        <taxon>Basidiomycota</taxon>
        <taxon>Agaricomycotina</taxon>
        <taxon>Agaricomycetes</taxon>
        <taxon>Agaricomycetidae</taxon>
        <taxon>Agaricales</taxon>
        <taxon>Marasmiineae</taxon>
        <taxon>Mycenaceae</taxon>
        <taxon>Mycena</taxon>
    </lineage>
</organism>
<sequence length="78" mass="8520">RVVEVDFEECGTVVGELGEVTTSHRHQAVHRCDVHFMAATCNNKDGGFNLTDSLSILIYNIQRCNITTQLVPVSGSGK</sequence>